<dbReference type="InterPro" id="IPR003477">
    <property type="entry name" value="PemK-like"/>
</dbReference>
<evidence type="ECO:0000313" key="1">
    <source>
        <dbReference type="EMBL" id="AJA11637.1"/>
    </source>
</evidence>
<evidence type="ECO:0008006" key="3">
    <source>
        <dbReference type="Google" id="ProtNLM"/>
    </source>
</evidence>
<name>A0A0A7PU76_9SPHN</name>
<dbReference type="EMBL" id="CP009123">
    <property type="protein sequence ID" value="AJA11637.1"/>
    <property type="molecule type" value="Genomic_DNA"/>
</dbReference>
<proteinExistence type="predicted"/>
<accession>A0A0A7PU76</accession>
<dbReference type="GO" id="GO:0003677">
    <property type="term" value="F:DNA binding"/>
    <property type="evidence" value="ECO:0007669"/>
    <property type="project" value="InterPro"/>
</dbReference>
<evidence type="ECO:0000313" key="2">
    <source>
        <dbReference type="Proteomes" id="UP000030907"/>
    </source>
</evidence>
<dbReference type="Proteomes" id="UP000030907">
    <property type="component" value="Plasmid pSfKp5.2"/>
</dbReference>
<dbReference type="KEGG" id="sphk:SKP52_23975"/>
<keyword evidence="1" id="KW-0614">Plasmid</keyword>
<reference evidence="1 2" key="1">
    <citation type="journal article" date="2015" name="Int. J. Syst. Evol. Microbiol.">
        <title>Description of Sphingopyxis fribergensis sp. nov. - a soil bacterium with the ability to degrade styrene and phenylacetic acid.</title>
        <authorList>
            <person name="Oelschlagel M."/>
            <person name="Ruckert C."/>
            <person name="Kalinowski J."/>
            <person name="Schmidt G."/>
            <person name="Schlomann M."/>
            <person name="Tischler D."/>
        </authorList>
    </citation>
    <scope>NUCLEOTIDE SEQUENCE [LARGE SCALE GENOMIC DNA]</scope>
    <source>
        <strain evidence="1 2">Kp5.2</strain>
        <plasmid evidence="1">pSfKp5.2</plasmid>
    </source>
</reference>
<gene>
    <name evidence="1" type="ORF">SKP52_23975</name>
</gene>
<keyword evidence="2" id="KW-1185">Reference proteome</keyword>
<dbReference type="Pfam" id="PF02452">
    <property type="entry name" value="PemK_toxin"/>
    <property type="match status" value="1"/>
</dbReference>
<geneLocation type="plasmid" evidence="1 2">
    <name>pSfKp5.2</name>
</geneLocation>
<dbReference type="AlphaFoldDB" id="A0A0A7PU76"/>
<sequence>MYLWRAEKERGLEDGRKIRPCLVLSTFRARGQLRVITAPITTRNYDPGLSIAIPPRVTEHLGLDDRSRIVWNDLNEFTWVGPDVRGAADGSPFIGIMPEALWRRVLDNVISARINPTHRSE</sequence>
<organism evidence="1 2">
    <name type="scientific">Sphingopyxis fribergensis</name>
    <dbReference type="NCBI Taxonomy" id="1515612"/>
    <lineage>
        <taxon>Bacteria</taxon>
        <taxon>Pseudomonadati</taxon>
        <taxon>Pseudomonadota</taxon>
        <taxon>Alphaproteobacteria</taxon>
        <taxon>Sphingomonadales</taxon>
        <taxon>Sphingomonadaceae</taxon>
        <taxon>Sphingopyxis</taxon>
    </lineage>
</organism>
<dbReference type="HOGENOM" id="CLU_126566_0_0_5"/>
<protein>
    <recommendedName>
        <fullName evidence="3">Growth inhibitor PemK</fullName>
    </recommendedName>
</protein>